<proteinExistence type="predicted"/>
<dbReference type="InterPro" id="IPR015943">
    <property type="entry name" value="WD40/YVTN_repeat-like_dom_sf"/>
</dbReference>
<dbReference type="Proteomes" id="UP000561326">
    <property type="component" value="Unassembled WGS sequence"/>
</dbReference>
<name>A0A848D2Y1_ANEAE</name>
<sequence>MDIEGLLGVFSNNKHCEKSLSLFFYQSVIACIHKYSFLHNVCHLVVKAYYIYDFTTKKVEEVGQILMTAQYPSGAIDRTNHTLYYSECDSTGADQLVKLDLKTKQKEQLTTQLFAINRMIPVDKKIILSTSPKGQRNIPLATYDLQSKKLSLWDEKDHDTSVRSLTLNPFTGKLYASLYSEKERVQKSKKADIEQTTKVVPAVHRIAEYDVEGQMLREIYKVEEMVTLFSVSKDTNLALIRTAPTVFKERKLYLYNLKTGKKEVLKTDNYGAIEHAFFSPDNQGFFFTARENVKNQEGNPNALYYYHLRTGEIKQIFAKSGSYINNFMLVN</sequence>
<dbReference type="SUPFAM" id="SSF82171">
    <property type="entry name" value="DPP6 N-terminal domain-like"/>
    <property type="match status" value="1"/>
</dbReference>
<gene>
    <name evidence="1" type="ORF">HF838_19090</name>
</gene>
<accession>A0A848D2Y1</accession>
<evidence type="ECO:0000313" key="1">
    <source>
        <dbReference type="EMBL" id="NMF00337.1"/>
    </source>
</evidence>
<dbReference type="EMBL" id="JABAGO010000043">
    <property type="protein sequence ID" value="NMF00337.1"/>
    <property type="molecule type" value="Genomic_DNA"/>
</dbReference>
<dbReference type="AlphaFoldDB" id="A0A848D2Y1"/>
<comment type="caution">
    <text evidence="1">The sequence shown here is derived from an EMBL/GenBank/DDBJ whole genome shotgun (WGS) entry which is preliminary data.</text>
</comment>
<protein>
    <submittedName>
        <fullName evidence="1">Uncharacterized protein</fullName>
    </submittedName>
</protein>
<organism evidence="1 2">
    <name type="scientific">Aneurinibacillus aneurinilyticus</name>
    <name type="common">Bacillus aneurinolyticus</name>
    <dbReference type="NCBI Taxonomy" id="1391"/>
    <lineage>
        <taxon>Bacteria</taxon>
        <taxon>Bacillati</taxon>
        <taxon>Bacillota</taxon>
        <taxon>Bacilli</taxon>
        <taxon>Bacillales</taxon>
        <taxon>Paenibacillaceae</taxon>
        <taxon>Aneurinibacillus group</taxon>
        <taxon>Aneurinibacillus</taxon>
    </lineage>
</organism>
<dbReference type="Gene3D" id="2.130.10.10">
    <property type="entry name" value="YVTN repeat-like/Quinoprotein amine dehydrogenase"/>
    <property type="match status" value="1"/>
</dbReference>
<dbReference type="RefSeq" id="WP_168976111.1">
    <property type="nucleotide sequence ID" value="NZ_JABAGO010000043.1"/>
</dbReference>
<evidence type="ECO:0000313" key="2">
    <source>
        <dbReference type="Proteomes" id="UP000561326"/>
    </source>
</evidence>
<reference evidence="1 2" key="1">
    <citation type="submission" date="2020-04" db="EMBL/GenBank/DDBJ databases">
        <authorList>
            <person name="Hitch T.C.A."/>
            <person name="Wylensek D."/>
            <person name="Clavel T."/>
        </authorList>
    </citation>
    <scope>NUCLEOTIDE SEQUENCE [LARGE SCALE GENOMIC DNA]</scope>
    <source>
        <strain evidence="1 2">WB01_D5_05</strain>
    </source>
</reference>